<dbReference type="FunFam" id="3.40.640.10:FF:000004">
    <property type="entry name" value="Acetylornithine aminotransferase"/>
    <property type="match status" value="1"/>
</dbReference>
<evidence type="ECO:0000256" key="2">
    <source>
        <dbReference type="ARBA" id="ARBA00022576"/>
    </source>
</evidence>
<dbReference type="CDD" id="cd00610">
    <property type="entry name" value="OAT_like"/>
    <property type="match status" value="1"/>
</dbReference>
<dbReference type="PANTHER" id="PTHR11986">
    <property type="entry name" value="AMINOTRANSFERASE CLASS III"/>
    <property type="match status" value="1"/>
</dbReference>
<keyword evidence="2 5" id="KW-0032">Aminotransferase</keyword>
<dbReference type="RefSeq" id="WP_136928280.1">
    <property type="nucleotide sequence ID" value="NZ_SSMQ01000006.1"/>
</dbReference>
<gene>
    <name evidence="5" type="ORF">E8A74_07645</name>
</gene>
<dbReference type="OrthoDB" id="9801834at2"/>
<dbReference type="Gene3D" id="3.40.640.10">
    <property type="entry name" value="Type I PLP-dependent aspartate aminotransferase-like (Major domain)"/>
    <property type="match status" value="1"/>
</dbReference>
<dbReference type="InterPro" id="IPR015422">
    <property type="entry name" value="PyrdxlP-dep_Trfase_small"/>
</dbReference>
<dbReference type="InterPro" id="IPR050103">
    <property type="entry name" value="Class-III_PLP-dep_AT"/>
</dbReference>
<dbReference type="SUPFAM" id="SSF53383">
    <property type="entry name" value="PLP-dependent transferases"/>
    <property type="match status" value="1"/>
</dbReference>
<dbReference type="PROSITE" id="PS00600">
    <property type="entry name" value="AA_TRANSFER_CLASS_3"/>
    <property type="match status" value="1"/>
</dbReference>
<reference evidence="5 6" key="1">
    <citation type="submission" date="2019-04" db="EMBL/GenBank/DDBJ databases">
        <authorList>
            <person name="Li Y."/>
            <person name="Wang J."/>
        </authorList>
    </citation>
    <scope>NUCLEOTIDE SEQUENCE [LARGE SCALE GENOMIC DNA]</scope>
    <source>
        <strain evidence="5 6">DSM 14668</strain>
    </source>
</reference>
<evidence type="ECO:0000256" key="1">
    <source>
        <dbReference type="ARBA" id="ARBA00001933"/>
    </source>
</evidence>
<dbReference type="InterPro" id="IPR005814">
    <property type="entry name" value="Aminotrans_3"/>
</dbReference>
<keyword evidence="3 4" id="KW-0663">Pyridoxal phosphate</keyword>
<evidence type="ECO:0000256" key="3">
    <source>
        <dbReference type="ARBA" id="ARBA00022898"/>
    </source>
</evidence>
<evidence type="ECO:0000313" key="5">
    <source>
        <dbReference type="EMBL" id="TKD10316.1"/>
    </source>
</evidence>
<dbReference type="InterPro" id="IPR049704">
    <property type="entry name" value="Aminotrans_3_PPA_site"/>
</dbReference>
<dbReference type="AlphaFoldDB" id="A0A4U1JHV4"/>
<protein>
    <submittedName>
        <fullName evidence="5">Aspartate aminotransferase family protein</fullName>
    </submittedName>
</protein>
<comment type="caution">
    <text evidence="5">The sequence shown here is derived from an EMBL/GenBank/DDBJ whole genome shotgun (WGS) entry which is preliminary data.</text>
</comment>
<dbReference type="Gene3D" id="3.90.1150.10">
    <property type="entry name" value="Aspartate Aminotransferase, domain 1"/>
    <property type="match status" value="1"/>
</dbReference>
<organism evidence="5 6">
    <name type="scientific">Polyangium fumosum</name>
    <dbReference type="NCBI Taxonomy" id="889272"/>
    <lineage>
        <taxon>Bacteria</taxon>
        <taxon>Pseudomonadati</taxon>
        <taxon>Myxococcota</taxon>
        <taxon>Polyangia</taxon>
        <taxon>Polyangiales</taxon>
        <taxon>Polyangiaceae</taxon>
        <taxon>Polyangium</taxon>
    </lineage>
</organism>
<name>A0A4U1JHV4_9BACT</name>
<comment type="similarity">
    <text evidence="4">Belongs to the class-III pyridoxal-phosphate-dependent aminotransferase family.</text>
</comment>
<proteinExistence type="inferred from homology"/>
<accession>A0A4U1JHV4</accession>
<dbReference type="Proteomes" id="UP000309215">
    <property type="component" value="Unassembled WGS sequence"/>
</dbReference>
<evidence type="ECO:0000313" key="6">
    <source>
        <dbReference type="Proteomes" id="UP000309215"/>
    </source>
</evidence>
<dbReference type="GO" id="GO:0042802">
    <property type="term" value="F:identical protein binding"/>
    <property type="evidence" value="ECO:0007669"/>
    <property type="project" value="TreeGrafter"/>
</dbReference>
<sequence>MPPSPSSHPAVAKYAEHINPAFVKLLGAFGYGRVFVRAKGTTLWDHEGREYLDFLAGFGAHNLGHNHPKLRAHMATFLADDVPNLVHVGPPVHAAELAAELARRAGPLTMCLFSCTGAEAVEAALKLARAATGRKTLVYCKNGYHGLNLGTLSTSGIPRMRELFEPLLPACQEVPFGDLDALDEALGKTRAAAFLVEPIQAEGGMIVPPKGYLRAAQELCRKRGALLLLDEVQTGLGRTGSLFACEAEGFFPDVLVLGKALGGGMVPISATLTTKDLCQRAFGTAERFDLHGSTYAGNAFACRTAGAILAILNEEGLVRASREKGERMLHALRDRIGKHPLVREVRGRGLFAGIELGPTEKGGLLHRALPGLVEAVSRRIFGQWLSVRLLEHGIVAQPASQQWNVLKLEPPLTVTDAEIDRVVDRIGALLDEYRDVAPIVRDATERLGKQFAGGWRFG</sequence>
<keyword evidence="5" id="KW-0808">Transferase</keyword>
<keyword evidence="6" id="KW-1185">Reference proteome</keyword>
<dbReference type="GO" id="GO:0030170">
    <property type="term" value="F:pyridoxal phosphate binding"/>
    <property type="evidence" value="ECO:0007669"/>
    <property type="project" value="InterPro"/>
</dbReference>
<dbReference type="InterPro" id="IPR015424">
    <property type="entry name" value="PyrdxlP-dep_Trfase"/>
</dbReference>
<dbReference type="PANTHER" id="PTHR11986:SF121">
    <property type="entry name" value="BLR3010 PROTEIN"/>
    <property type="match status" value="1"/>
</dbReference>
<comment type="cofactor">
    <cofactor evidence="1">
        <name>pyridoxal 5'-phosphate</name>
        <dbReference type="ChEBI" id="CHEBI:597326"/>
    </cofactor>
</comment>
<dbReference type="InterPro" id="IPR015421">
    <property type="entry name" value="PyrdxlP-dep_Trfase_major"/>
</dbReference>
<dbReference type="EMBL" id="SSMQ01000006">
    <property type="protein sequence ID" value="TKD10316.1"/>
    <property type="molecule type" value="Genomic_DNA"/>
</dbReference>
<evidence type="ECO:0000256" key="4">
    <source>
        <dbReference type="RuleBase" id="RU003560"/>
    </source>
</evidence>
<dbReference type="GO" id="GO:0008483">
    <property type="term" value="F:transaminase activity"/>
    <property type="evidence" value="ECO:0007669"/>
    <property type="project" value="UniProtKB-KW"/>
</dbReference>
<dbReference type="Pfam" id="PF00202">
    <property type="entry name" value="Aminotran_3"/>
    <property type="match status" value="1"/>
</dbReference>